<evidence type="ECO:0000259" key="1">
    <source>
        <dbReference type="PROSITE" id="PS51186"/>
    </source>
</evidence>
<keyword evidence="3" id="KW-1185">Reference proteome</keyword>
<dbReference type="RefSeq" id="WP_016175642.1">
    <property type="nucleotide sequence ID" value="NZ_KE136389.1"/>
</dbReference>
<dbReference type="InterPro" id="IPR016181">
    <property type="entry name" value="Acyl_CoA_acyltransferase"/>
</dbReference>
<dbReference type="HOGENOM" id="CLU_096795_2_0_9"/>
<feature type="domain" description="N-acetyltransferase" evidence="1">
    <location>
        <begin position="1"/>
        <end position="153"/>
    </location>
</feature>
<dbReference type="Pfam" id="PF00583">
    <property type="entry name" value="Acetyltransf_1"/>
    <property type="match status" value="1"/>
</dbReference>
<dbReference type="PATRIC" id="fig|1139996.3.peg.1844"/>
<evidence type="ECO:0000313" key="2">
    <source>
        <dbReference type="EMBL" id="EOT27958.1"/>
    </source>
</evidence>
<dbReference type="AlphaFoldDB" id="S0JJB0"/>
<dbReference type="EMBL" id="AHYT01000009">
    <property type="protein sequence ID" value="EOT27958.1"/>
    <property type="molecule type" value="Genomic_DNA"/>
</dbReference>
<proteinExistence type="predicted"/>
<dbReference type="eggNOG" id="COG0456">
    <property type="taxonomic scope" value="Bacteria"/>
</dbReference>
<dbReference type="Gene3D" id="3.40.630.30">
    <property type="match status" value="1"/>
</dbReference>
<accession>S0JJB0</accession>
<sequence length="163" mass="19128">MRLIPITENNLSDIIMIQKAAFQKLYKKYQDHQTSPYTQTLAGLQEKYRLPNNYFFLIATTETIGFIRVVTYDSQTRARIAPIAILPDKENQGYGSHVLQLIETTFPTVMAWQLSTILQEEKLIHFYQKAGYHQQKDTQEIQENMTITFFTKNIFPKKKQCNQ</sequence>
<dbReference type="Proteomes" id="UP000014136">
    <property type="component" value="Unassembled WGS sequence"/>
</dbReference>
<name>S0JJB0_9ENTE</name>
<dbReference type="OrthoDB" id="9786032at2"/>
<protein>
    <recommendedName>
        <fullName evidence="1">N-acetyltransferase domain-containing protein</fullName>
    </recommendedName>
</protein>
<dbReference type="GO" id="GO:0016747">
    <property type="term" value="F:acyltransferase activity, transferring groups other than amino-acyl groups"/>
    <property type="evidence" value="ECO:0007669"/>
    <property type="project" value="InterPro"/>
</dbReference>
<gene>
    <name evidence="2" type="ORF">OMQ_01872</name>
</gene>
<dbReference type="CDD" id="cd04301">
    <property type="entry name" value="NAT_SF"/>
    <property type="match status" value="1"/>
</dbReference>
<reference evidence="2 3" key="1">
    <citation type="submission" date="2013-03" db="EMBL/GenBank/DDBJ databases">
        <title>The Genome Sequence of Enterococcus saccharolyticus ATCC_43076 (Illumina only assembly).</title>
        <authorList>
            <consortium name="The Broad Institute Genomics Platform"/>
            <consortium name="The Broad Institute Genome Sequencing Center for Infectious Disease"/>
            <person name="Earl A."/>
            <person name="Russ C."/>
            <person name="Gilmore M."/>
            <person name="Surin D."/>
            <person name="Walker B."/>
            <person name="Young S."/>
            <person name="Zeng Q."/>
            <person name="Gargeya S."/>
            <person name="Fitzgerald M."/>
            <person name="Haas B."/>
            <person name="Abouelleil A."/>
            <person name="Allen A.W."/>
            <person name="Alvarado L."/>
            <person name="Arachchi H.M."/>
            <person name="Berlin A.M."/>
            <person name="Chapman S.B."/>
            <person name="Gainer-Dewar J."/>
            <person name="Goldberg J."/>
            <person name="Griggs A."/>
            <person name="Gujja S."/>
            <person name="Hansen M."/>
            <person name="Howarth C."/>
            <person name="Imamovic A."/>
            <person name="Ireland A."/>
            <person name="Larimer J."/>
            <person name="McCowan C."/>
            <person name="Murphy C."/>
            <person name="Pearson M."/>
            <person name="Poon T.W."/>
            <person name="Priest M."/>
            <person name="Roberts A."/>
            <person name="Saif S."/>
            <person name="Shea T."/>
            <person name="Sisk P."/>
            <person name="Sykes S."/>
            <person name="Wortman J."/>
            <person name="Nusbaum C."/>
            <person name="Birren B."/>
        </authorList>
    </citation>
    <scope>NUCLEOTIDE SEQUENCE [LARGE SCALE GENOMIC DNA]</scope>
    <source>
        <strain evidence="2 3">ATCC 43076</strain>
    </source>
</reference>
<evidence type="ECO:0000313" key="3">
    <source>
        <dbReference type="Proteomes" id="UP000014136"/>
    </source>
</evidence>
<dbReference type="SUPFAM" id="SSF55729">
    <property type="entry name" value="Acyl-CoA N-acyltransferases (Nat)"/>
    <property type="match status" value="1"/>
</dbReference>
<dbReference type="PROSITE" id="PS51186">
    <property type="entry name" value="GNAT"/>
    <property type="match status" value="1"/>
</dbReference>
<dbReference type="InterPro" id="IPR000182">
    <property type="entry name" value="GNAT_dom"/>
</dbReference>
<comment type="caution">
    <text evidence="2">The sequence shown here is derived from an EMBL/GenBank/DDBJ whole genome shotgun (WGS) entry which is preliminary data.</text>
</comment>
<dbReference type="STRING" id="41997.RV16_GL001136"/>
<organism evidence="2 3">
    <name type="scientific">Enterococcus saccharolyticus subsp. saccharolyticus ATCC 43076</name>
    <dbReference type="NCBI Taxonomy" id="1139996"/>
    <lineage>
        <taxon>Bacteria</taxon>
        <taxon>Bacillati</taxon>
        <taxon>Bacillota</taxon>
        <taxon>Bacilli</taxon>
        <taxon>Lactobacillales</taxon>
        <taxon>Enterococcaceae</taxon>
        <taxon>Enterococcus</taxon>
    </lineage>
</organism>